<feature type="transmembrane region" description="Helical" evidence="1">
    <location>
        <begin position="140"/>
        <end position="162"/>
    </location>
</feature>
<keyword evidence="1" id="KW-1133">Transmembrane helix</keyword>
<dbReference type="InterPro" id="IPR056119">
    <property type="entry name" value="DUF7702"/>
</dbReference>
<dbReference type="Proteomes" id="UP000799437">
    <property type="component" value="Unassembled WGS sequence"/>
</dbReference>
<dbReference type="EMBL" id="ML996570">
    <property type="protein sequence ID" value="KAF2758983.1"/>
    <property type="molecule type" value="Genomic_DNA"/>
</dbReference>
<evidence type="ECO:0000313" key="4">
    <source>
        <dbReference type="Proteomes" id="UP000799437"/>
    </source>
</evidence>
<organism evidence="3 4">
    <name type="scientific">Pseudovirgaria hyperparasitica</name>
    <dbReference type="NCBI Taxonomy" id="470096"/>
    <lineage>
        <taxon>Eukaryota</taxon>
        <taxon>Fungi</taxon>
        <taxon>Dikarya</taxon>
        <taxon>Ascomycota</taxon>
        <taxon>Pezizomycotina</taxon>
        <taxon>Dothideomycetes</taxon>
        <taxon>Dothideomycetes incertae sedis</taxon>
        <taxon>Acrospermales</taxon>
        <taxon>Acrospermaceae</taxon>
        <taxon>Pseudovirgaria</taxon>
    </lineage>
</organism>
<reference evidence="3" key="1">
    <citation type="journal article" date="2020" name="Stud. Mycol.">
        <title>101 Dothideomycetes genomes: a test case for predicting lifestyles and emergence of pathogens.</title>
        <authorList>
            <person name="Haridas S."/>
            <person name="Albert R."/>
            <person name="Binder M."/>
            <person name="Bloem J."/>
            <person name="Labutti K."/>
            <person name="Salamov A."/>
            <person name="Andreopoulos B."/>
            <person name="Baker S."/>
            <person name="Barry K."/>
            <person name="Bills G."/>
            <person name="Bluhm B."/>
            <person name="Cannon C."/>
            <person name="Castanera R."/>
            <person name="Culley D."/>
            <person name="Daum C."/>
            <person name="Ezra D."/>
            <person name="Gonzalez J."/>
            <person name="Henrissat B."/>
            <person name="Kuo A."/>
            <person name="Liang C."/>
            <person name="Lipzen A."/>
            <person name="Lutzoni F."/>
            <person name="Magnuson J."/>
            <person name="Mondo S."/>
            <person name="Nolan M."/>
            <person name="Ohm R."/>
            <person name="Pangilinan J."/>
            <person name="Park H.-J."/>
            <person name="Ramirez L."/>
            <person name="Alfaro M."/>
            <person name="Sun H."/>
            <person name="Tritt A."/>
            <person name="Yoshinaga Y."/>
            <person name="Zwiers L.-H."/>
            <person name="Turgeon B."/>
            <person name="Goodwin S."/>
            <person name="Spatafora J."/>
            <person name="Crous P."/>
            <person name="Grigoriev I."/>
        </authorList>
    </citation>
    <scope>NUCLEOTIDE SEQUENCE</scope>
    <source>
        <strain evidence="3">CBS 121739</strain>
    </source>
</reference>
<proteinExistence type="predicted"/>
<gene>
    <name evidence="3" type="ORF">EJ05DRAFT_475218</name>
</gene>
<dbReference type="RefSeq" id="XP_033601434.1">
    <property type="nucleotide sequence ID" value="XM_033743757.1"/>
</dbReference>
<dbReference type="PANTHER" id="PTHR42109">
    <property type="entry name" value="UNPLACED GENOMIC SCAFFOLD UM_SCAF_CONTIG_1.265, WHOLE GENOME SHOTGUN SEQUENCE"/>
    <property type="match status" value="1"/>
</dbReference>
<feature type="transmembrane region" description="Helical" evidence="1">
    <location>
        <begin position="36"/>
        <end position="52"/>
    </location>
</feature>
<dbReference type="PANTHER" id="PTHR42109:SF3">
    <property type="entry name" value="INTEGRAL MEMBRANE PROTEIN (AFU_ORTHOLOGUE AFUA_5G00100)"/>
    <property type="match status" value="1"/>
</dbReference>
<evidence type="ECO:0000259" key="2">
    <source>
        <dbReference type="Pfam" id="PF24800"/>
    </source>
</evidence>
<evidence type="ECO:0000313" key="3">
    <source>
        <dbReference type="EMBL" id="KAF2758983.1"/>
    </source>
</evidence>
<feature type="domain" description="DUF7702" evidence="2">
    <location>
        <begin position="7"/>
        <end position="245"/>
    </location>
</feature>
<keyword evidence="4" id="KW-1185">Reference proteome</keyword>
<dbReference type="OrthoDB" id="2560628at2759"/>
<feature type="transmembrane region" description="Helical" evidence="1">
    <location>
        <begin position="6"/>
        <end position="29"/>
    </location>
</feature>
<feature type="transmembrane region" description="Helical" evidence="1">
    <location>
        <begin position="99"/>
        <end position="120"/>
    </location>
</feature>
<dbReference type="GeneID" id="54484811"/>
<dbReference type="Pfam" id="PF24800">
    <property type="entry name" value="DUF7702"/>
    <property type="match status" value="1"/>
</dbReference>
<sequence>MIETPSQRLAVAELAIYALFSLLGIFNFIKHGRHGWLGWFFFLAFCLLRLTGQGMSINSSSSSAAIVSSIGISALILAVLGITHECSKYTKNYKKQVEWAVIIFLHVVVSTGIILVAIGGSHLSDPAEDPKKSQNLMEGGYILVLLGLLLVTGYIIATWRILPSAHQAGGAHASSAQAKTMALAVICTLPFIYARVIFGVVSAFKILTDPSLSPFNGSFVVKLVPMSLMQIFAALILVVGGLLTRNIASKKAYEPERPELLLSHF</sequence>
<protein>
    <recommendedName>
        <fullName evidence="2">DUF7702 domain-containing protein</fullName>
    </recommendedName>
</protein>
<name>A0A6A6W8J9_9PEZI</name>
<evidence type="ECO:0000256" key="1">
    <source>
        <dbReference type="SAM" id="Phobius"/>
    </source>
</evidence>
<keyword evidence="1" id="KW-0812">Transmembrane</keyword>
<feature type="transmembrane region" description="Helical" evidence="1">
    <location>
        <begin position="219"/>
        <end position="243"/>
    </location>
</feature>
<feature type="transmembrane region" description="Helical" evidence="1">
    <location>
        <begin position="183"/>
        <end position="207"/>
    </location>
</feature>
<accession>A0A6A6W8J9</accession>
<keyword evidence="1" id="KW-0472">Membrane</keyword>
<feature type="transmembrane region" description="Helical" evidence="1">
    <location>
        <begin position="64"/>
        <end position="87"/>
    </location>
</feature>
<dbReference type="AlphaFoldDB" id="A0A6A6W8J9"/>